<sequence length="238" mass="27253">MFGQYGFQQAIFDLLAKKADCMAPKENLGILLLDEIKLSESVSFNKKTLKALAVFLSKGCASSTVLHKIVIECVILLEKSGFHIDNIATDGATWNRSIWTKFVISSENISCEHIYDSSRRLWFLSDFGFNLKICPGLSYDDIHPKPYQKINVGRAYRFFGEKTAITMEIYRENNIDLIDCEPSVILISRINSLIQAMDFRIPSNSLRKASPEYKVIKDFIDYLDQWHDNAEKKTTVIF</sequence>
<keyword evidence="3" id="KW-1185">Reference proteome</keyword>
<evidence type="ECO:0000313" key="3">
    <source>
        <dbReference type="Proteomes" id="UP001160148"/>
    </source>
</evidence>
<dbReference type="InterPro" id="IPR048365">
    <property type="entry name" value="TNP-like_RNaseH_N"/>
</dbReference>
<reference evidence="2 3" key="1">
    <citation type="submission" date="2023-01" db="EMBL/GenBank/DDBJ databases">
        <authorList>
            <person name="Whitehead M."/>
        </authorList>
    </citation>
    <scope>NUCLEOTIDE SEQUENCE [LARGE SCALE GENOMIC DNA]</scope>
</reference>
<dbReference type="Pfam" id="PF21787">
    <property type="entry name" value="TNP-like_RNaseH_N"/>
    <property type="match status" value="1"/>
</dbReference>
<feature type="domain" description="Transposable element P transposase-like RNase H" evidence="1">
    <location>
        <begin position="4"/>
        <end position="49"/>
    </location>
</feature>
<organism evidence="2 3">
    <name type="scientific">Macrosiphum euphorbiae</name>
    <name type="common">potato aphid</name>
    <dbReference type="NCBI Taxonomy" id="13131"/>
    <lineage>
        <taxon>Eukaryota</taxon>
        <taxon>Metazoa</taxon>
        <taxon>Ecdysozoa</taxon>
        <taxon>Arthropoda</taxon>
        <taxon>Hexapoda</taxon>
        <taxon>Insecta</taxon>
        <taxon>Pterygota</taxon>
        <taxon>Neoptera</taxon>
        <taxon>Paraneoptera</taxon>
        <taxon>Hemiptera</taxon>
        <taxon>Sternorrhyncha</taxon>
        <taxon>Aphidomorpha</taxon>
        <taxon>Aphidoidea</taxon>
        <taxon>Aphididae</taxon>
        <taxon>Macrosiphini</taxon>
        <taxon>Macrosiphum</taxon>
    </lineage>
</organism>
<accession>A0AAV0VEU9</accession>
<dbReference type="Proteomes" id="UP001160148">
    <property type="component" value="Unassembled WGS sequence"/>
</dbReference>
<evidence type="ECO:0000313" key="2">
    <source>
        <dbReference type="EMBL" id="CAI6342756.1"/>
    </source>
</evidence>
<protein>
    <recommendedName>
        <fullName evidence="1">Transposable element P transposase-like RNase H domain-containing protein</fullName>
    </recommendedName>
</protein>
<proteinExistence type="predicted"/>
<name>A0AAV0VEU9_9HEMI</name>
<comment type="caution">
    <text evidence="2">The sequence shown here is derived from an EMBL/GenBank/DDBJ whole genome shotgun (WGS) entry which is preliminary data.</text>
</comment>
<dbReference type="EMBL" id="CARXXK010000001">
    <property type="protein sequence ID" value="CAI6342756.1"/>
    <property type="molecule type" value="Genomic_DNA"/>
</dbReference>
<dbReference type="AlphaFoldDB" id="A0AAV0VEU9"/>
<evidence type="ECO:0000259" key="1">
    <source>
        <dbReference type="Pfam" id="PF21787"/>
    </source>
</evidence>
<gene>
    <name evidence="2" type="ORF">MEUPH1_LOCUS111</name>
</gene>